<comment type="function">
    <text evidence="8">One of two assembly initiator proteins, it binds directly to the 5'-end of the 23S rRNA, where it nucleates assembly of the 50S subunit.</text>
</comment>
<evidence type="ECO:0000256" key="9">
    <source>
        <dbReference type="RuleBase" id="RU003477"/>
    </source>
</evidence>
<evidence type="ECO:0000256" key="6">
    <source>
        <dbReference type="ARBA" id="ARBA00035206"/>
    </source>
</evidence>
<dbReference type="InterPro" id="IPR008991">
    <property type="entry name" value="Translation_prot_SH3-like_sf"/>
</dbReference>
<dbReference type="GO" id="GO:0006412">
    <property type="term" value="P:translation"/>
    <property type="evidence" value="ECO:0007669"/>
    <property type="project" value="UniProtKB-UniRule"/>
</dbReference>
<dbReference type="OrthoDB" id="9807419at2"/>
<dbReference type="PROSITE" id="PS01108">
    <property type="entry name" value="RIBOSOMAL_L24"/>
    <property type="match status" value="1"/>
</dbReference>
<dbReference type="Gene3D" id="2.30.30.30">
    <property type="match status" value="1"/>
</dbReference>
<dbReference type="NCBIfam" id="TIGR01079">
    <property type="entry name" value="rplX_bact"/>
    <property type="match status" value="1"/>
</dbReference>
<evidence type="ECO:0000313" key="11">
    <source>
        <dbReference type="Proteomes" id="UP000198238"/>
    </source>
</evidence>
<dbReference type="AlphaFoldDB" id="A0A220S0S7"/>
<keyword evidence="3 8" id="KW-0694">RNA-binding</keyword>
<keyword evidence="5 8" id="KW-0687">Ribonucleoprotein</keyword>
<name>A0A220S0S7_9NEIS</name>
<evidence type="ECO:0000256" key="4">
    <source>
        <dbReference type="ARBA" id="ARBA00022980"/>
    </source>
</evidence>
<dbReference type="InterPro" id="IPR041988">
    <property type="entry name" value="Ribosomal_uL24_KOW"/>
</dbReference>
<dbReference type="InterPro" id="IPR014722">
    <property type="entry name" value="Rib_uL2_dom2"/>
</dbReference>
<sequence length="107" mass="11572">MNKIIKGDQVVIISGKDKGKQGRVVRVLGGKVVVEGVNIVKRHQKPNPMRGVEGGVIVKEMPLAISNVAIFNPETNKADRVGVKLIEGESKIKRVRFFKSNGSIIGA</sequence>
<dbReference type="SMART" id="SM00739">
    <property type="entry name" value="KOW"/>
    <property type="match status" value="1"/>
</dbReference>
<dbReference type="SUPFAM" id="SSF50104">
    <property type="entry name" value="Translation proteins SH3-like domain"/>
    <property type="match status" value="1"/>
</dbReference>
<organism evidence="10 11">
    <name type="scientific">Neisseria chenwenguii</name>
    <dbReference type="NCBI Taxonomy" id="1853278"/>
    <lineage>
        <taxon>Bacteria</taxon>
        <taxon>Pseudomonadati</taxon>
        <taxon>Pseudomonadota</taxon>
        <taxon>Betaproteobacteria</taxon>
        <taxon>Neisseriales</taxon>
        <taxon>Neisseriaceae</taxon>
        <taxon>Neisseria</taxon>
    </lineage>
</organism>
<dbReference type="Proteomes" id="UP000198238">
    <property type="component" value="Chromosome"/>
</dbReference>
<dbReference type="InterPro" id="IPR005825">
    <property type="entry name" value="Ribosomal_uL24_CS"/>
</dbReference>
<keyword evidence="11" id="KW-1185">Reference proteome</keyword>
<dbReference type="PANTHER" id="PTHR12903">
    <property type="entry name" value="MITOCHONDRIAL RIBOSOMAL PROTEIN L24"/>
    <property type="match status" value="1"/>
</dbReference>
<dbReference type="GO" id="GO:0019843">
    <property type="term" value="F:rRNA binding"/>
    <property type="evidence" value="ECO:0007669"/>
    <property type="project" value="UniProtKB-UniRule"/>
</dbReference>
<dbReference type="KEGG" id="nei:BG910_04465"/>
<dbReference type="FunFam" id="2.30.30.30:FF:000004">
    <property type="entry name" value="50S ribosomal protein L24"/>
    <property type="match status" value="1"/>
</dbReference>
<comment type="subunit">
    <text evidence="8">Part of the 50S ribosomal subunit.</text>
</comment>
<dbReference type="Pfam" id="PF00467">
    <property type="entry name" value="KOW"/>
    <property type="match status" value="1"/>
</dbReference>
<dbReference type="RefSeq" id="WP_089035806.1">
    <property type="nucleotide sequence ID" value="NZ_CP022278.1"/>
</dbReference>
<comment type="function">
    <text evidence="7 8">One of the proteins that surrounds the polypeptide exit tunnel on the outside of the subunit.</text>
</comment>
<evidence type="ECO:0000313" key="10">
    <source>
        <dbReference type="EMBL" id="ASK27090.1"/>
    </source>
</evidence>
<dbReference type="CDD" id="cd06089">
    <property type="entry name" value="KOW_RPL26"/>
    <property type="match status" value="1"/>
</dbReference>
<protein>
    <recommendedName>
        <fullName evidence="6 8">Large ribosomal subunit protein uL24</fullName>
    </recommendedName>
</protein>
<dbReference type="InterPro" id="IPR005824">
    <property type="entry name" value="KOW"/>
</dbReference>
<evidence type="ECO:0000256" key="3">
    <source>
        <dbReference type="ARBA" id="ARBA00022884"/>
    </source>
</evidence>
<evidence type="ECO:0000256" key="5">
    <source>
        <dbReference type="ARBA" id="ARBA00023274"/>
    </source>
</evidence>
<dbReference type="InterPro" id="IPR057264">
    <property type="entry name" value="Ribosomal_uL24_C"/>
</dbReference>
<evidence type="ECO:0000256" key="8">
    <source>
        <dbReference type="HAMAP-Rule" id="MF_01326"/>
    </source>
</evidence>
<gene>
    <name evidence="8" type="primary">rplX</name>
    <name evidence="10" type="ORF">BG910_04465</name>
</gene>
<reference evidence="10 11" key="1">
    <citation type="submission" date="2017-06" db="EMBL/GenBank/DDBJ databases">
        <title>Neisseria chenwenguii sp. nov., isolated from the intestinal contents of Tibetan Plateau Pika in Yushu, Qinghai Province, China.</title>
        <authorList>
            <person name="Zhang G."/>
        </authorList>
    </citation>
    <scope>NUCLEOTIDE SEQUENCE [LARGE SCALE GENOMIC DNA]</scope>
    <source>
        <strain evidence="10 11">10023</strain>
    </source>
</reference>
<dbReference type="EMBL" id="CP022278">
    <property type="protein sequence ID" value="ASK27090.1"/>
    <property type="molecule type" value="Genomic_DNA"/>
</dbReference>
<evidence type="ECO:0000256" key="1">
    <source>
        <dbReference type="ARBA" id="ARBA00010618"/>
    </source>
</evidence>
<evidence type="ECO:0000256" key="7">
    <source>
        <dbReference type="ARBA" id="ARBA00058688"/>
    </source>
</evidence>
<dbReference type="Pfam" id="PF17136">
    <property type="entry name" value="ribosomal_L24"/>
    <property type="match status" value="1"/>
</dbReference>
<dbReference type="GO" id="GO:0005840">
    <property type="term" value="C:ribosome"/>
    <property type="evidence" value="ECO:0007669"/>
    <property type="project" value="UniProtKB-KW"/>
</dbReference>
<accession>A0A220S0S7</accession>
<dbReference type="GO" id="GO:0003735">
    <property type="term" value="F:structural constituent of ribosome"/>
    <property type="evidence" value="ECO:0007669"/>
    <property type="project" value="InterPro"/>
</dbReference>
<keyword evidence="2 8" id="KW-0699">rRNA-binding</keyword>
<proteinExistence type="inferred from homology"/>
<dbReference type="InterPro" id="IPR003256">
    <property type="entry name" value="Ribosomal_uL24"/>
</dbReference>
<keyword evidence="4 8" id="KW-0689">Ribosomal protein</keyword>
<comment type="similarity">
    <text evidence="1 8 9">Belongs to the universal ribosomal protein uL24 family.</text>
</comment>
<dbReference type="HAMAP" id="MF_01326_B">
    <property type="entry name" value="Ribosomal_uL24_B"/>
    <property type="match status" value="1"/>
</dbReference>
<dbReference type="GO" id="GO:1990904">
    <property type="term" value="C:ribonucleoprotein complex"/>
    <property type="evidence" value="ECO:0007669"/>
    <property type="project" value="UniProtKB-KW"/>
</dbReference>
<evidence type="ECO:0000256" key="2">
    <source>
        <dbReference type="ARBA" id="ARBA00022730"/>
    </source>
</evidence>